<proteinExistence type="predicted"/>
<organism evidence="2 3">
    <name type="scientific">Etheostoma spectabile</name>
    <name type="common">orangethroat darter</name>
    <dbReference type="NCBI Taxonomy" id="54343"/>
    <lineage>
        <taxon>Eukaryota</taxon>
        <taxon>Metazoa</taxon>
        <taxon>Chordata</taxon>
        <taxon>Craniata</taxon>
        <taxon>Vertebrata</taxon>
        <taxon>Euteleostomi</taxon>
        <taxon>Actinopterygii</taxon>
        <taxon>Neopterygii</taxon>
        <taxon>Teleostei</taxon>
        <taxon>Neoteleostei</taxon>
        <taxon>Acanthomorphata</taxon>
        <taxon>Eupercaria</taxon>
        <taxon>Perciformes</taxon>
        <taxon>Percoidei</taxon>
        <taxon>Percidae</taxon>
        <taxon>Etheostomatinae</taxon>
        <taxon>Etheostoma</taxon>
    </lineage>
</organism>
<dbReference type="EMBL" id="VOFY01000002">
    <property type="protein sequence ID" value="KAA8594496.1"/>
    <property type="molecule type" value="Genomic_DNA"/>
</dbReference>
<accession>A0A5J5DM39</accession>
<keyword evidence="3" id="KW-1185">Reference proteome</keyword>
<protein>
    <submittedName>
        <fullName evidence="2">Uncharacterized protein</fullName>
    </submittedName>
</protein>
<sequence length="173" mass="19102">MLAAMEDFGETFSTFAGCCADLRARLDRRSLFARRCQRMDFARPRCKTADRRRTEDPGHAATGDRATAKGDHYEPKETIRELTSKLSRCESQSLPAAGPGARRPGAKNTMGDVSRAHGHSGPVGQTLSTLKQGLENLEQYSRGNNTVQANSLKDLLQNKIDDMEKQFCPGSNR</sequence>
<name>A0A5J5DM39_9PERO</name>
<feature type="region of interest" description="Disordered" evidence="1">
    <location>
        <begin position="47"/>
        <end position="126"/>
    </location>
</feature>
<reference evidence="2 3" key="1">
    <citation type="submission" date="2019-08" db="EMBL/GenBank/DDBJ databases">
        <title>A chromosome-level genome assembly, high-density linkage maps, and genome scans reveal the genomic architecture of hybrid incompatibilities underlying speciation via character displacement in darters (Percidae: Etheostominae).</title>
        <authorList>
            <person name="Moran R.L."/>
            <person name="Catchen J.M."/>
            <person name="Fuller R.C."/>
        </authorList>
    </citation>
    <scope>NUCLEOTIDE SEQUENCE [LARGE SCALE GENOMIC DNA]</scope>
    <source>
        <strain evidence="2">EspeVRDwgs_2016</strain>
        <tissue evidence="2">Muscle</tissue>
    </source>
</reference>
<feature type="compositionally biased region" description="Basic and acidic residues" evidence="1">
    <location>
        <begin position="47"/>
        <end position="58"/>
    </location>
</feature>
<dbReference type="AlphaFoldDB" id="A0A5J5DM39"/>
<gene>
    <name evidence="2" type="ORF">FQN60_011631</name>
</gene>
<feature type="compositionally biased region" description="Basic and acidic residues" evidence="1">
    <location>
        <begin position="66"/>
        <end position="83"/>
    </location>
</feature>
<dbReference type="Proteomes" id="UP000327493">
    <property type="component" value="Chromosome 2"/>
</dbReference>
<comment type="caution">
    <text evidence="2">The sequence shown here is derived from an EMBL/GenBank/DDBJ whole genome shotgun (WGS) entry which is preliminary data.</text>
</comment>
<evidence type="ECO:0000256" key="1">
    <source>
        <dbReference type="SAM" id="MobiDB-lite"/>
    </source>
</evidence>
<feature type="compositionally biased region" description="Polar residues" evidence="1">
    <location>
        <begin position="84"/>
        <end position="94"/>
    </location>
</feature>
<evidence type="ECO:0000313" key="3">
    <source>
        <dbReference type="Proteomes" id="UP000327493"/>
    </source>
</evidence>
<evidence type="ECO:0000313" key="2">
    <source>
        <dbReference type="EMBL" id="KAA8594496.1"/>
    </source>
</evidence>